<keyword evidence="3" id="KW-0969">Cilium</keyword>
<dbReference type="Proteomes" id="UP000091820">
    <property type="component" value="Unassembled WGS sequence"/>
</dbReference>
<dbReference type="AlphaFoldDB" id="A0A1A9W0L9"/>
<organism evidence="5 6">
    <name type="scientific">Glossina brevipalpis</name>
    <dbReference type="NCBI Taxonomy" id="37001"/>
    <lineage>
        <taxon>Eukaryota</taxon>
        <taxon>Metazoa</taxon>
        <taxon>Ecdysozoa</taxon>
        <taxon>Arthropoda</taxon>
        <taxon>Hexapoda</taxon>
        <taxon>Insecta</taxon>
        <taxon>Pterygota</taxon>
        <taxon>Neoptera</taxon>
        <taxon>Endopterygota</taxon>
        <taxon>Diptera</taxon>
        <taxon>Brachycera</taxon>
        <taxon>Muscomorpha</taxon>
        <taxon>Hippoboscoidea</taxon>
        <taxon>Glossinidae</taxon>
        <taxon>Glossina</taxon>
    </lineage>
</organism>
<proteinExistence type="predicted"/>
<evidence type="ECO:0000256" key="3">
    <source>
        <dbReference type="ARBA" id="ARBA00023069"/>
    </source>
</evidence>
<accession>A0A1A9W0L9</accession>
<evidence type="ECO:0000256" key="4">
    <source>
        <dbReference type="ARBA" id="ARBA00023273"/>
    </source>
</evidence>
<keyword evidence="4" id="KW-0966">Cell projection</keyword>
<keyword evidence="2" id="KW-0282">Flagellum</keyword>
<evidence type="ECO:0000256" key="2">
    <source>
        <dbReference type="ARBA" id="ARBA00022846"/>
    </source>
</evidence>
<reference evidence="6" key="1">
    <citation type="submission" date="2014-03" db="EMBL/GenBank/DDBJ databases">
        <authorList>
            <person name="Aksoy S."/>
            <person name="Warren W."/>
            <person name="Wilson R.K."/>
        </authorList>
    </citation>
    <scope>NUCLEOTIDE SEQUENCE [LARGE SCALE GENOMIC DNA]</scope>
    <source>
        <strain evidence="6">IAEA</strain>
    </source>
</reference>
<dbReference type="STRING" id="37001.A0A1A9W0L9"/>
<evidence type="ECO:0000256" key="1">
    <source>
        <dbReference type="ARBA" id="ARBA00004230"/>
    </source>
</evidence>
<dbReference type="GO" id="GO:0031514">
    <property type="term" value="C:motile cilium"/>
    <property type="evidence" value="ECO:0007669"/>
    <property type="project" value="UniProtKB-SubCell"/>
</dbReference>
<dbReference type="EnsemblMetazoa" id="GBRI002078-RA">
    <property type="protein sequence ID" value="GBRI002078-PA"/>
    <property type="gene ID" value="GBRI002078"/>
</dbReference>
<dbReference type="PANTHER" id="PTHR46437:SF1">
    <property type="entry name" value="MORN REPEAT-CONTAINING PROTEIN 5"/>
    <property type="match status" value="1"/>
</dbReference>
<evidence type="ECO:0000313" key="6">
    <source>
        <dbReference type="Proteomes" id="UP000091820"/>
    </source>
</evidence>
<dbReference type="SUPFAM" id="SSF82185">
    <property type="entry name" value="Histone H3 K4-specific methyltransferase SET7/9 N-terminal domain"/>
    <property type="match status" value="1"/>
</dbReference>
<evidence type="ECO:0000313" key="5">
    <source>
        <dbReference type="EnsemblMetazoa" id="GBRI002078-PA"/>
    </source>
</evidence>
<dbReference type="PANTHER" id="PTHR46437">
    <property type="entry name" value="MORN REPEAT-CONTAINING PROTEIN 5"/>
    <property type="match status" value="1"/>
</dbReference>
<protein>
    <recommendedName>
        <fullName evidence="7">MORN repeat-containing protein 5</fullName>
    </recommendedName>
</protein>
<dbReference type="VEuPathDB" id="VectorBase:GBRI002078"/>
<keyword evidence="6" id="KW-1185">Reference proteome</keyword>
<name>A0A1A9W0L9_9MUSC</name>
<sequence>MQPFVYTVEKSTPFSKFKKRLIENVSTTNNFRFLTGSRYTGTWANAVQCMEGYGIYNFPDGSEYRGYFLKGFFHGKGLLHLAKPYCFTFRGIFHDGRLNEMLDMWFDDELRVEAVFKGWEADFSNWRYCNEDDRRYLVEHIEGLNAVGPLLYATPRKPSRFLDAGTFDVEEGIYKPTRKIVTKRPNPFPSRNFVANREERKWIMKNCRCAFGIHADRISPRVHSKLMDTNILNQQDFEEGSPKCHFDVHKYHTQHYKGICRDSKKRMEASKKKNGVKIDKMEKSKDLEQISLSSGSDQTGLVDTTSSCCSFSHDALVVDQSLTLKTTTEMDYVTLDPSYDKEETNLVMQ</sequence>
<dbReference type="InterPro" id="IPR042814">
    <property type="entry name" value="Morn5"/>
</dbReference>
<evidence type="ECO:0008006" key="7">
    <source>
        <dbReference type="Google" id="ProtNLM"/>
    </source>
</evidence>
<comment type="subcellular location">
    <subcellularLocation>
        <location evidence="1">Cell projection</location>
        <location evidence="1">Cilium</location>
        <location evidence="1">Flagellum</location>
    </subcellularLocation>
</comment>
<reference evidence="5" key="2">
    <citation type="submission" date="2020-05" db="UniProtKB">
        <authorList>
            <consortium name="EnsemblMetazoa"/>
        </authorList>
    </citation>
    <scope>IDENTIFICATION</scope>
    <source>
        <strain evidence="5">IAEA</strain>
    </source>
</reference>